<dbReference type="SUPFAM" id="SSF57667">
    <property type="entry name" value="beta-beta-alpha zinc fingers"/>
    <property type="match status" value="1"/>
</dbReference>
<dbReference type="EMBL" id="JAMWBK010000001">
    <property type="protein sequence ID" value="KAJ8908991.1"/>
    <property type="molecule type" value="Genomic_DNA"/>
</dbReference>
<dbReference type="PROSITE" id="PS50157">
    <property type="entry name" value="ZINC_FINGER_C2H2_2"/>
    <property type="match status" value="2"/>
</dbReference>
<dbReference type="PANTHER" id="PTHR24379">
    <property type="entry name" value="KRAB AND ZINC FINGER DOMAIN-CONTAINING"/>
    <property type="match status" value="1"/>
</dbReference>
<keyword evidence="2" id="KW-0677">Repeat</keyword>
<feature type="domain" description="C2H2-type" evidence="6">
    <location>
        <begin position="97"/>
        <end position="125"/>
    </location>
</feature>
<dbReference type="AlphaFoldDB" id="A0AAV8V2B0"/>
<protein>
    <recommendedName>
        <fullName evidence="6">C2H2-type domain-containing protein</fullName>
    </recommendedName>
</protein>
<comment type="caution">
    <text evidence="7">The sequence shown here is derived from an EMBL/GenBank/DDBJ whole genome shotgun (WGS) entry which is preliminary data.</text>
</comment>
<dbReference type="PROSITE" id="PS00028">
    <property type="entry name" value="ZINC_FINGER_C2H2_1"/>
    <property type="match status" value="4"/>
</dbReference>
<keyword evidence="1" id="KW-0479">Metal-binding</keyword>
<proteinExistence type="predicted"/>
<evidence type="ECO:0000313" key="7">
    <source>
        <dbReference type="EMBL" id="KAJ8908991.1"/>
    </source>
</evidence>
<keyword evidence="3 5" id="KW-0863">Zinc-finger</keyword>
<feature type="domain" description="C2H2-type" evidence="6">
    <location>
        <begin position="126"/>
        <end position="154"/>
    </location>
</feature>
<organism evidence="7 8">
    <name type="scientific">Rhodosorus marinus</name>
    <dbReference type="NCBI Taxonomy" id="101924"/>
    <lineage>
        <taxon>Eukaryota</taxon>
        <taxon>Rhodophyta</taxon>
        <taxon>Stylonematophyceae</taxon>
        <taxon>Stylonematales</taxon>
        <taxon>Stylonemataceae</taxon>
        <taxon>Rhodosorus</taxon>
    </lineage>
</organism>
<evidence type="ECO:0000259" key="6">
    <source>
        <dbReference type="PROSITE" id="PS50157"/>
    </source>
</evidence>
<name>A0AAV8V2B0_9RHOD</name>
<keyword evidence="8" id="KW-1185">Reference proteome</keyword>
<dbReference type="InterPro" id="IPR013087">
    <property type="entry name" value="Znf_C2H2_type"/>
</dbReference>
<evidence type="ECO:0000256" key="1">
    <source>
        <dbReference type="ARBA" id="ARBA00022723"/>
    </source>
</evidence>
<evidence type="ECO:0000256" key="2">
    <source>
        <dbReference type="ARBA" id="ARBA00022737"/>
    </source>
</evidence>
<keyword evidence="4" id="KW-0862">Zinc</keyword>
<evidence type="ECO:0000256" key="5">
    <source>
        <dbReference type="PROSITE-ProRule" id="PRU00042"/>
    </source>
</evidence>
<gene>
    <name evidence="7" type="ORF">NDN08_005690</name>
</gene>
<dbReference type="PANTHER" id="PTHR24379:SF121">
    <property type="entry name" value="C2H2-TYPE DOMAIN-CONTAINING PROTEIN"/>
    <property type="match status" value="1"/>
</dbReference>
<dbReference type="SMART" id="SM00355">
    <property type="entry name" value="ZnF_C2H2"/>
    <property type="match status" value="4"/>
</dbReference>
<dbReference type="Gene3D" id="3.30.160.60">
    <property type="entry name" value="Classic Zinc Finger"/>
    <property type="match status" value="2"/>
</dbReference>
<accession>A0AAV8V2B0</accession>
<reference evidence="7 8" key="1">
    <citation type="journal article" date="2023" name="Nat. Commun.">
        <title>Origin of minicircular mitochondrial genomes in red algae.</title>
        <authorList>
            <person name="Lee Y."/>
            <person name="Cho C.H."/>
            <person name="Lee Y.M."/>
            <person name="Park S.I."/>
            <person name="Yang J.H."/>
            <person name="West J.A."/>
            <person name="Bhattacharya D."/>
            <person name="Yoon H.S."/>
        </authorList>
    </citation>
    <scope>NUCLEOTIDE SEQUENCE [LARGE SCALE GENOMIC DNA]</scope>
    <source>
        <strain evidence="7 8">CCMP1338</strain>
        <tissue evidence="7">Whole cell</tissue>
    </source>
</reference>
<evidence type="ECO:0000256" key="4">
    <source>
        <dbReference type="ARBA" id="ARBA00022833"/>
    </source>
</evidence>
<evidence type="ECO:0000256" key="3">
    <source>
        <dbReference type="ARBA" id="ARBA00022771"/>
    </source>
</evidence>
<dbReference type="Pfam" id="PF00096">
    <property type="entry name" value="zf-C2H2"/>
    <property type="match status" value="1"/>
</dbReference>
<dbReference type="GO" id="GO:0008270">
    <property type="term" value="F:zinc ion binding"/>
    <property type="evidence" value="ECO:0007669"/>
    <property type="project" value="UniProtKB-KW"/>
</dbReference>
<dbReference type="InterPro" id="IPR036236">
    <property type="entry name" value="Znf_C2H2_sf"/>
</dbReference>
<sequence length="160" mass="18618">MAISDKMSLEFLMCTIAEDEVMSDISDGETTSQEKDSKFFCDVCSSPCKFKGELLYHQRQHGLRKDLIPCHDCKLAFTKMFAYRNHYKCVHEKVKRHQCTMCDKSFFFKKDLPKHVLAVHEKLKPFECPTCSRAFAKKEHMQRHVKALHSPSTRLPLAQS</sequence>
<evidence type="ECO:0000313" key="8">
    <source>
        <dbReference type="Proteomes" id="UP001157974"/>
    </source>
</evidence>
<dbReference type="Proteomes" id="UP001157974">
    <property type="component" value="Unassembled WGS sequence"/>
</dbReference>